<name>A0A916UCA6_9HYPH</name>
<reference evidence="7" key="2">
    <citation type="submission" date="2020-09" db="EMBL/GenBank/DDBJ databases">
        <authorList>
            <person name="Sun Q."/>
            <person name="Zhou Y."/>
        </authorList>
    </citation>
    <scope>NUCLEOTIDE SEQUENCE</scope>
    <source>
        <strain evidence="7">CGMCC 1.12919</strain>
    </source>
</reference>
<keyword evidence="4 7" id="KW-0067">ATP-binding</keyword>
<protein>
    <submittedName>
        <fullName evidence="7">ABC transporter ATP-binding protein</fullName>
    </submittedName>
</protein>
<dbReference type="Proteomes" id="UP000637002">
    <property type="component" value="Unassembled WGS sequence"/>
</dbReference>
<dbReference type="AlphaFoldDB" id="A0A916UCA6"/>
<dbReference type="InterPro" id="IPR003439">
    <property type="entry name" value="ABC_transporter-like_ATP-bd"/>
</dbReference>
<keyword evidence="3" id="KW-0547">Nucleotide-binding</keyword>
<keyword evidence="2" id="KW-0813">Transport</keyword>
<keyword evidence="8" id="KW-1185">Reference proteome</keyword>
<dbReference type="InterPro" id="IPR027417">
    <property type="entry name" value="P-loop_NTPase"/>
</dbReference>
<gene>
    <name evidence="7" type="ORF">GCM10010994_27780</name>
</gene>
<dbReference type="PROSITE" id="PS00211">
    <property type="entry name" value="ABC_TRANSPORTER_1"/>
    <property type="match status" value="1"/>
</dbReference>
<dbReference type="Pfam" id="PF00005">
    <property type="entry name" value="ABC_tran"/>
    <property type="match status" value="1"/>
</dbReference>
<dbReference type="GO" id="GO:0016887">
    <property type="term" value="F:ATP hydrolysis activity"/>
    <property type="evidence" value="ECO:0007669"/>
    <property type="project" value="InterPro"/>
</dbReference>
<dbReference type="CDD" id="cd03224">
    <property type="entry name" value="ABC_TM1139_LivF_branched"/>
    <property type="match status" value="1"/>
</dbReference>
<evidence type="ECO:0000313" key="7">
    <source>
        <dbReference type="EMBL" id="GGC67619.1"/>
    </source>
</evidence>
<accession>A0A916UCA6</accession>
<dbReference type="GO" id="GO:0015807">
    <property type="term" value="P:L-amino acid transport"/>
    <property type="evidence" value="ECO:0007669"/>
    <property type="project" value="TreeGrafter"/>
</dbReference>
<keyword evidence="5" id="KW-0029">Amino-acid transport</keyword>
<dbReference type="InterPro" id="IPR052156">
    <property type="entry name" value="BCAA_Transport_ATP-bd_LivF"/>
</dbReference>
<dbReference type="PROSITE" id="PS50893">
    <property type="entry name" value="ABC_TRANSPORTER_2"/>
    <property type="match status" value="1"/>
</dbReference>
<evidence type="ECO:0000256" key="2">
    <source>
        <dbReference type="ARBA" id="ARBA00022448"/>
    </source>
</evidence>
<comment type="similarity">
    <text evidence="1">Belongs to the ABC transporter superfamily.</text>
</comment>
<organism evidence="7 8">
    <name type="scientific">Chelatococcus reniformis</name>
    <dbReference type="NCBI Taxonomy" id="1494448"/>
    <lineage>
        <taxon>Bacteria</taxon>
        <taxon>Pseudomonadati</taxon>
        <taxon>Pseudomonadota</taxon>
        <taxon>Alphaproteobacteria</taxon>
        <taxon>Hyphomicrobiales</taxon>
        <taxon>Chelatococcaceae</taxon>
        <taxon>Chelatococcus</taxon>
    </lineage>
</organism>
<evidence type="ECO:0000313" key="8">
    <source>
        <dbReference type="Proteomes" id="UP000637002"/>
    </source>
</evidence>
<dbReference type="SMART" id="SM00382">
    <property type="entry name" value="AAA"/>
    <property type="match status" value="1"/>
</dbReference>
<feature type="domain" description="ABC transporter" evidence="6">
    <location>
        <begin position="6"/>
        <end position="234"/>
    </location>
</feature>
<dbReference type="EMBL" id="BMGG01000004">
    <property type="protein sequence ID" value="GGC67619.1"/>
    <property type="molecule type" value="Genomic_DNA"/>
</dbReference>
<comment type="caution">
    <text evidence="7">The sequence shown here is derived from an EMBL/GenBank/DDBJ whole genome shotgun (WGS) entry which is preliminary data.</text>
</comment>
<reference evidence="7" key="1">
    <citation type="journal article" date="2014" name="Int. J. Syst. Evol. Microbiol.">
        <title>Complete genome sequence of Corynebacterium casei LMG S-19264T (=DSM 44701T), isolated from a smear-ripened cheese.</title>
        <authorList>
            <consortium name="US DOE Joint Genome Institute (JGI-PGF)"/>
            <person name="Walter F."/>
            <person name="Albersmeier A."/>
            <person name="Kalinowski J."/>
            <person name="Ruckert C."/>
        </authorList>
    </citation>
    <scope>NUCLEOTIDE SEQUENCE</scope>
    <source>
        <strain evidence="7">CGMCC 1.12919</strain>
    </source>
</reference>
<dbReference type="RefSeq" id="WP_188609737.1">
    <property type="nucleotide sequence ID" value="NZ_BMGG01000004.1"/>
</dbReference>
<dbReference type="GO" id="GO:0015658">
    <property type="term" value="F:branched-chain amino acid transmembrane transporter activity"/>
    <property type="evidence" value="ECO:0007669"/>
    <property type="project" value="TreeGrafter"/>
</dbReference>
<dbReference type="InterPro" id="IPR017871">
    <property type="entry name" value="ABC_transporter-like_CS"/>
</dbReference>
<evidence type="ECO:0000256" key="4">
    <source>
        <dbReference type="ARBA" id="ARBA00022840"/>
    </source>
</evidence>
<dbReference type="InterPro" id="IPR003593">
    <property type="entry name" value="AAA+_ATPase"/>
</dbReference>
<sequence>MPAARLEVRNLCAGYGPTRIISDMTFQAAAGERLAILGRNGMGKTTLLATLMGIATQQGGRIVFGDSDVTGLATSLRARLGAGYVPQNRDIFPSLTVEENLSAGLKGRPRAALDEAYVLFPRLAERRRHFGLQLSGGEQQMLAMARTLLGHPSILLLDEPLEGLAPVICDELMEAITQLGTGGHVTVLLVEQQIERALDFADRVLVLERGRAAWQGPAAGLRSDRALVERLLGVGVH</sequence>
<dbReference type="PANTHER" id="PTHR43820:SF2">
    <property type="entry name" value="ABC TRANSPORTER ATP-BINDING PROTEIN"/>
    <property type="match status" value="1"/>
</dbReference>
<dbReference type="Gene3D" id="3.40.50.300">
    <property type="entry name" value="P-loop containing nucleotide triphosphate hydrolases"/>
    <property type="match status" value="1"/>
</dbReference>
<dbReference type="PANTHER" id="PTHR43820">
    <property type="entry name" value="HIGH-AFFINITY BRANCHED-CHAIN AMINO ACID TRANSPORT ATP-BINDING PROTEIN LIVF"/>
    <property type="match status" value="1"/>
</dbReference>
<evidence type="ECO:0000259" key="6">
    <source>
        <dbReference type="PROSITE" id="PS50893"/>
    </source>
</evidence>
<evidence type="ECO:0000256" key="1">
    <source>
        <dbReference type="ARBA" id="ARBA00005417"/>
    </source>
</evidence>
<dbReference type="GO" id="GO:0005524">
    <property type="term" value="F:ATP binding"/>
    <property type="evidence" value="ECO:0007669"/>
    <property type="project" value="UniProtKB-KW"/>
</dbReference>
<evidence type="ECO:0000256" key="5">
    <source>
        <dbReference type="ARBA" id="ARBA00022970"/>
    </source>
</evidence>
<dbReference type="SUPFAM" id="SSF52540">
    <property type="entry name" value="P-loop containing nucleoside triphosphate hydrolases"/>
    <property type="match status" value="1"/>
</dbReference>
<evidence type="ECO:0000256" key="3">
    <source>
        <dbReference type="ARBA" id="ARBA00022741"/>
    </source>
</evidence>
<proteinExistence type="inferred from homology"/>